<dbReference type="GO" id="GO:0008425">
    <property type="term" value="F:2-methoxy-6-polyprenyl-1,4-benzoquinol methyltransferase activity"/>
    <property type="evidence" value="ECO:0007669"/>
    <property type="project" value="UniProtKB-UniRule"/>
</dbReference>
<comment type="function">
    <text evidence="6">Methyltransferase required for the conversion of demethylmenaquinol (DMKH2) to menaquinol (MKH2) and the conversion of 2-polyprenyl-6-methoxy-1,4-benzoquinol (DDMQH2) to 2-polyprenyl-3-methyl-6-methoxy-1,4-benzoquinol (DMQH2).</text>
</comment>
<dbReference type="CDD" id="cd02440">
    <property type="entry name" value="AdoMet_MTases"/>
    <property type="match status" value="1"/>
</dbReference>
<feature type="binding site" evidence="6">
    <location>
        <position position="99"/>
    </location>
    <ligand>
        <name>S-adenosyl-L-methionine</name>
        <dbReference type="ChEBI" id="CHEBI:59789"/>
    </ligand>
</feature>
<comment type="similarity">
    <text evidence="6">Belongs to the class I-like SAM-binding methyltransferase superfamily. MenG/UbiE family.</text>
</comment>
<evidence type="ECO:0000256" key="2">
    <source>
        <dbReference type="ARBA" id="ARBA00022603"/>
    </source>
</evidence>
<keyword evidence="3 6" id="KW-0808">Transferase</keyword>
<dbReference type="EC" id="2.1.1.201" evidence="6"/>
<evidence type="ECO:0000256" key="3">
    <source>
        <dbReference type="ARBA" id="ARBA00022679"/>
    </source>
</evidence>
<sequence length="253" mass="27670">MANNKPNSLAPHPVLPDYYGKAEDRRSRVDAMFDSSAEHYDWITDVMSFGSGRRYRHQALVRAGVKAGDKVLDVGAGTGVVSWLAQQIVGQDGLVVALDPSKGMLTQAVKLGVEHTSMGLGEALPFPDNTFDYVTMGFALRHVADLGAAFTEYQRVLKPGGKILLLEITRPESKLATALLKFYLKGVIPNIARIFRRSADSKVLMRYYWDTIEQCVPPATIVSALKATGLEQSQRAVVLGIFSEYTGIKPANP</sequence>
<protein>
    <recommendedName>
        <fullName evidence="6">Ubiquinone/menaquinone biosynthesis C-methyltransferase UbiE</fullName>
        <ecNumber evidence="6">2.1.1.163</ecNumber>
        <ecNumber evidence="6">2.1.1.201</ecNumber>
    </recommendedName>
    <alternativeName>
        <fullName evidence="6">2-methoxy-6-polyprenyl-1,4-benzoquinol methylase</fullName>
    </alternativeName>
    <alternativeName>
        <fullName evidence="6">Demethylmenaquinone methyltransferase</fullName>
    </alternativeName>
</protein>
<dbReference type="Gene3D" id="3.40.50.150">
    <property type="entry name" value="Vaccinia Virus protein VP39"/>
    <property type="match status" value="1"/>
</dbReference>
<dbReference type="InterPro" id="IPR029063">
    <property type="entry name" value="SAM-dependent_MTases_sf"/>
</dbReference>
<keyword evidence="4 6" id="KW-0831">Ubiquinone biosynthesis</keyword>
<reference evidence="7 8" key="1">
    <citation type="journal article" date="2008" name="J. Bacteriol.">
        <title>Insights into plant cell wall degradation from the genome sequence of the soil bacterium Cellvibrio japonicus.</title>
        <authorList>
            <person name="Deboy R.T."/>
            <person name="Mongodin E.F."/>
            <person name="Fouts D.E."/>
            <person name="Tailford L.E."/>
            <person name="Khouri H."/>
            <person name="Emerson J.B."/>
            <person name="Mohamoud Y."/>
            <person name="Watkins K."/>
            <person name="Henrissat B."/>
            <person name="Gilbert H.J."/>
            <person name="Nelson K.E."/>
        </authorList>
    </citation>
    <scope>NUCLEOTIDE SEQUENCE [LARGE SCALE GENOMIC DNA]</scope>
    <source>
        <strain evidence="7 8">Ueda107</strain>
    </source>
</reference>
<keyword evidence="8" id="KW-1185">Reference proteome</keyword>
<dbReference type="InterPro" id="IPR023576">
    <property type="entry name" value="UbiE/COQ5_MeTrFase_CS"/>
</dbReference>
<name>B3PFI6_CELJU</name>
<dbReference type="PROSITE" id="PS01184">
    <property type="entry name" value="UBIE_2"/>
    <property type="match status" value="1"/>
</dbReference>
<keyword evidence="2 6" id="KW-0489">Methyltransferase</keyword>
<evidence type="ECO:0000313" key="7">
    <source>
        <dbReference type="EMBL" id="ACE85318.1"/>
    </source>
</evidence>
<dbReference type="InterPro" id="IPR004033">
    <property type="entry name" value="UbiE/COQ5_MeTrFase"/>
</dbReference>
<dbReference type="GO" id="GO:0043770">
    <property type="term" value="F:demethylmenaquinone methyltransferase activity"/>
    <property type="evidence" value="ECO:0007669"/>
    <property type="project" value="UniProtKB-UniRule"/>
</dbReference>
<dbReference type="UniPathway" id="UPA00232"/>
<dbReference type="HOGENOM" id="CLU_037990_0_0_6"/>
<organism evidence="7 8">
    <name type="scientific">Cellvibrio japonicus (strain Ueda107)</name>
    <name type="common">Pseudomonas fluorescens subsp. cellulosa</name>
    <dbReference type="NCBI Taxonomy" id="498211"/>
    <lineage>
        <taxon>Bacteria</taxon>
        <taxon>Pseudomonadati</taxon>
        <taxon>Pseudomonadota</taxon>
        <taxon>Gammaproteobacteria</taxon>
        <taxon>Cellvibrionales</taxon>
        <taxon>Cellvibrionaceae</taxon>
        <taxon>Cellvibrio</taxon>
    </lineage>
</organism>
<evidence type="ECO:0000256" key="6">
    <source>
        <dbReference type="HAMAP-Rule" id="MF_01813"/>
    </source>
</evidence>
<comment type="caution">
    <text evidence="6">Lacks conserved residue(s) required for the propagation of feature annotation.</text>
</comment>
<dbReference type="PANTHER" id="PTHR43591:SF24">
    <property type="entry name" value="2-METHOXY-6-POLYPRENYL-1,4-BENZOQUINOL METHYLASE, MITOCHONDRIAL"/>
    <property type="match status" value="1"/>
</dbReference>
<dbReference type="Proteomes" id="UP000001036">
    <property type="component" value="Chromosome"/>
</dbReference>
<dbReference type="GO" id="GO:0032259">
    <property type="term" value="P:methylation"/>
    <property type="evidence" value="ECO:0007669"/>
    <property type="project" value="UniProtKB-KW"/>
</dbReference>
<keyword evidence="5 6" id="KW-0949">S-adenosyl-L-methionine</keyword>
<comment type="catalytic activity">
    <reaction evidence="6">
        <text>a 2-methoxy-6-(all-trans-polyprenyl)benzene-1,4-diol + S-adenosyl-L-methionine = a 5-methoxy-2-methyl-3-(all-trans-polyprenyl)benzene-1,4-diol + S-adenosyl-L-homocysteine + H(+)</text>
        <dbReference type="Rhea" id="RHEA:28286"/>
        <dbReference type="Rhea" id="RHEA-COMP:10858"/>
        <dbReference type="Rhea" id="RHEA-COMP:10859"/>
        <dbReference type="ChEBI" id="CHEBI:15378"/>
        <dbReference type="ChEBI" id="CHEBI:57856"/>
        <dbReference type="ChEBI" id="CHEBI:59789"/>
        <dbReference type="ChEBI" id="CHEBI:84166"/>
        <dbReference type="ChEBI" id="CHEBI:84167"/>
        <dbReference type="EC" id="2.1.1.201"/>
    </reaction>
</comment>
<evidence type="ECO:0000256" key="1">
    <source>
        <dbReference type="ARBA" id="ARBA00022428"/>
    </source>
</evidence>
<dbReference type="EMBL" id="CP000934">
    <property type="protein sequence ID" value="ACE85318.1"/>
    <property type="molecule type" value="Genomic_DNA"/>
</dbReference>
<keyword evidence="7" id="KW-0830">Ubiquinone</keyword>
<gene>
    <name evidence="6" type="primary">ubiE</name>
    <name evidence="7" type="ordered locus">CJA_0102</name>
</gene>
<comment type="catalytic activity">
    <reaction evidence="6">
        <text>a 2-demethylmenaquinol + S-adenosyl-L-methionine = a menaquinol + S-adenosyl-L-homocysteine + H(+)</text>
        <dbReference type="Rhea" id="RHEA:42640"/>
        <dbReference type="Rhea" id="RHEA-COMP:9539"/>
        <dbReference type="Rhea" id="RHEA-COMP:9563"/>
        <dbReference type="ChEBI" id="CHEBI:15378"/>
        <dbReference type="ChEBI" id="CHEBI:18151"/>
        <dbReference type="ChEBI" id="CHEBI:55437"/>
        <dbReference type="ChEBI" id="CHEBI:57856"/>
        <dbReference type="ChEBI" id="CHEBI:59789"/>
        <dbReference type="EC" id="2.1.1.163"/>
    </reaction>
</comment>
<evidence type="ECO:0000313" key="8">
    <source>
        <dbReference type="Proteomes" id="UP000001036"/>
    </source>
</evidence>
<dbReference type="RefSeq" id="WP_012485785.1">
    <property type="nucleotide sequence ID" value="NC_010995.1"/>
</dbReference>
<keyword evidence="1 6" id="KW-0474">Menaquinone biosynthesis</keyword>
<evidence type="ECO:0000256" key="5">
    <source>
        <dbReference type="ARBA" id="ARBA00022691"/>
    </source>
</evidence>
<dbReference type="KEGG" id="cja:CJA_0102"/>
<evidence type="ECO:0000256" key="4">
    <source>
        <dbReference type="ARBA" id="ARBA00022688"/>
    </source>
</evidence>
<dbReference type="Pfam" id="PF01209">
    <property type="entry name" value="Ubie_methyltran"/>
    <property type="match status" value="1"/>
</dbReference>
<dbReference type="PROSITE" id="PS51608">
    <property type="entry name" value="SAM_MT_UBIE"/>
    <property type="match status" value="1"/>
</dbReference>
<dbReference type="PANTHER" id="PTHR43591">
    <property type="entry name" value="METHYLTRANSFERASE"/>
    <property type="match status" value="1"/>
</dbReference>
<feature type="binding site" evidence="6">
    <location>
        <position position="78"/>
    </location>
    <ligand>
        <name>S-adenosyl-L-methionine</name>
        <dbReference type="ChEBI" id="CHEBI:59789"/>
    </ligand>
</feature>
<dbReference type="UniPathway" id="UPA00079">
    <property type="reaction ID" value="UER00169"/>
</dbReference>
<dbReference type="HAMAP" id="MF_01813">
    <property type="entry name" value="MenG_UbiE_methyltr"/>
    <property type="match status" value="1"/>
</dbReference>
<dbReference type="STRING" id="498211.CJA_0102"/>
<dbReference type="GO" id="GO:0009060">
    <property type="term" value="P:aerobic respiration"/>
    <property type="evidence" value="ECO:0007669"/>
    <property type="project" value="UniProtKB-UniRule"/>
</dbReference>
<proteinExistence type="inferred from homology"/>
<dbReference type="OrthoDB" id="9808140at2"/>
<dbReference type="AlphaFoldDB" id="B3PFI6"/>
<dbReference type="SUPFAM" id="SSF53335">
    <property type="entry name" value="S-adenosyl-L-methionine-dependent methyltransferases"/>
    <property type="match status" value="1"/>
</dbReference>
<dbReference type="eggNOG" id="COG2226">
    <property type="taxonomic scope" value="Bacteria"/>
</dbReference>
<comment type="pathway">
    <text evidence="6">Quinol/quinone metabolism; menaquinone biosynthesis; menaquinol from 1,4-dihydroxy-2-naphthoate: step 2/2.</text>
</comment>
<dbReference type="EC" id="2.1.1.163" evidence="6"/>
<accession>B3PFI6</accession>
<dbReference type="GO" id="GO:0009234">
    <property type="term" value="P:menaquinone biosynthetic process"/>
    <property type="evidence" value="ECO:0007669"/>
    <property type="project" value="UniProtKB-UniRule"/>
</dbReference>
<comment type="pathway">
    <text evidence="6">Cofactor biosynthesis; ubiquinone biosynthesis.</text>
</comment>